<dbReference type="EMBL" id="LT934115">
    <property type="protein sequence ID" value="VAH60275.1"/>
    <property type="molecule type" value="Genomic_DNA"/>
</dbReference>
<dbReference type="GO" id="GO:0010073">
    <property type="term" value="P:meristem maintenance"/>
    <property type="evidence" value="ECO:0007669"/>
    <property type="project" value="InterPro"/>
</dbReference>
<dbReference type="PANTHER" id="PTHR46033:SF78">
    <property type="entry name" value="OS06G0232700 PROTEIN"/>
    <property type="match status" value="1"/>
</dbReference>
<dbReference type="Proteomes" id="UP000324705">
    <property type="component" value="Chromosome 3A"/>
</dbReference>
<dbReference type="InterPro" id="IPR044824">
    <property type="entry name" value="MAIN-like"/>
</dbReference>
<feature type="domain" description="Aminotransferase-like plant mobile" evidence="1">
    <location>
        <begin position="2"/>
        <end position="204"/>
    </location>
</feature>
<evidence type="ECO:0000259" key="1">
    <source>
        <dbReference type="Pfam" id="PF10536"/>
    </source>
</evidence>
<dbReference type="PANTHER" id="PTHR46033">
    <property type="entry name" value="PROTEIN MAIN-LIKE 2"/>
    <property type="match status" value="1"/>
</dbReference>
<evidence type="ECO:0000313" key="2">
    <source>
        <dbReference type="EMBL" id="VAH60275.1"/>
    </source>
</evidence>
<dbReference type="AlphaFoldDB" id="A0A9R0RHY7"/>
<dbReference type="OMA" id="SYERFPI"/>
<dbReference type="Gramene" id="TRITD3Av1G096020.1">
    <property type="protein sequence ID" value="TRITD3Av1G096020.1"/>
    <property type="gene ID" value="TRITD3Av1G096020"/>
</dbReference>
<dbReference type="Pfam" id="PF10536">
    <property type="entry name" value="PMD"/>
    <property type="match status" value="1"/>
</dbReference>
<accession>A0A9R0RHY7</accession>
<name>A0A9R0RHY7_TRITD</name>
<evidence type="ECO:0000313" key="3">
    <source>
        <dbReference type="Proteomes" id="UP000324705"/>
    </source>
</evidence>
<organism evidence="2 3">
    <name type="scientific">Triticum turgidum subsp. durum</name>
    <name type="common">Durum wheat</name>
    <name type="synonym">Triticum durum</name>
    <dbReference type="NCBI Taxonomy" id="4567"/>
    <lineage>
        <taxon>Eukaryota</taxon>
        <taxon>Viridiplantae</taxon>
        <taxon>Streptophyta</taxon>
        <taxon>Embryophyta</taxon>
        <taxon>Tracheophyta</taxon>
        <taxon>Spermatophyta</taxon>
        <taxon>Magnoliopsida</taxon>
        <taxon>Liliopsida</taxon>
        <taxon>Poales</taxon>
        <taxon>Poaceae</taxon>
        <taxon>BOP clade</taxon>
        <taxon>Pooideae</taxon>
        <taxon>Triticodae</taxon>
        <taxon>Triticeae</taxon>
        <taxon>Triticinae</taxon>
        <taxon>Triticum</taxon>
    </lineage>
</organism>
<proteinExistence type="predicted"/>
<dbReference type="InterPro" id="IPR019557">
    <property type="entry name" value="AminoTfrase-like_pln_mobile"/>
</dbReference>
<protein>
    <recommendedName>
        <fullName evidence="1">Aminotransferase-like plant mobile domain-containing protein</fullName>
    </recommendedName>
</protein>
<reference evidence="2 3" key="1">
    <citation type="submission" date="2017-09" db="EMBL/GenBank/DDBJ databases">
        <authorList>
            <consortium name="International Durum Wheat Genome Sequencing Consortium (IDWGSC)"/>
            <person name="Milanesi L."/>
        </authorList>
    </citation>
    <scope>NUCLEOTIDE SEQUENCE [LARGE SCALE GENOMIC DNA]</scope>
    <source>
        <strain evidence="3">cv. Svevo</strain>
    </source>
</reference>
<sequence>MFTENHVTTVDARFIGIAREIADARCPADIVQRSFGSAVLAATYRGLCKGCLLKSRKSGLVGCPLLLQLWSYERFPIGRPYVSIDTPFGLEDMAGAYVPAIGDLPTMGSVWARRERQFAHTQVKGCYPFFTVQFDSLHEDQVIWEPYLYQTITSRYPVGISALCTRDRHYWMTKAKLVFDVTVEEMALHRVMRQFGLCQEPAIPDIPWIPDHVHKYSRVGGNKSMAVWLQSISPYVQEWTMAPTNIWNEVGPFDWDKFGLYLQTYRHTTRIYLVPSAAPDQIKAPLTSDMYPTTSVVGTRHHASRRERRFPL</sequence>
<gene>
    <name evidence="2" type="ORF">TRITD_3Av1G096020</name>
</gene>
<keyword evidence="3" id="KW-1185">Reference proteome</keyword>